<gene>
    <name evidence="2" type="ORF">BAR1_14875</name>
</gene>
<dbReference type="OrthoDB" id="8478320at2"/>
<dbReference type="AlphaFoldDB" id="A0A347UJS4"/>
<protein>
    <submittedName>
        <fullName evidence="2">DsbA family protein</fullName>
    </submittedName>
</protein>
<dbReference type="InterPro" id="IPR036249">
    <property type="entry name" value="Thioredoxin-like_sf"/>
</dbReference>
<keyword evidence="3" id="KW-1185">Reference proteome</keyword>
<feature type="domain" description="Thioredoxin-like fold" evidence="1">
    <location>
        <begin position="53"/>
        <end position="221"/>
    </location>
</feature>
<proteinExistence type="predicted"/>
<dbReference type="Gene3D" id="3.40.30.10">
    <property type="entry name" value="Glutaredoxin"/>
    <property type="match status" value="2"/>
</dbReference>
<dbReference type="RefSeq" id="WP_118943755.1">
    <property type="nucleotide sequence ID" value="NZ_CP032125.1"/>
</dbReference>
<dbReference type="Gene3D" id="1.10.40.110">
    <property type="match status" value="2"/>
</dbReference>
<reference evidence="2 3" key="1">
    <citation type="submission" date="2018-09" db="EMBL/GenBank/DDBJ databases">
        <title>Profundibacter amoris BAR1 gen. nov., sp. nov., a new member of the Roseobacter clade isolated at Lokis Castle Vent Field on the Arctic Mid-Oceanic Ridge.</title>
        <authorList>
            <person name="Le Moine Bauer S."/>
            <person name="Sjoeberg A.G."/>
            <person name="L'Haridon S."/>
            <person name="Stokke R."/>
            <person name="Roalkvam I."/>
            <person name="Steen I.H."/>
            <person name="Dahle H."/>
        </authorList>
    </citation>
    <scope>NUCLEOTIDE SEQUENCE [LARGE SCALE GENOMIC DNA]</scope>
    <source>
        <strain evidence="2 3">BAR1</strain>
    </source>
</reference>
<organism evidence="2 3">
    <name type="scientific">Profundibacter amoris</name>
    <dbReference type="NCBI Taxonomy" id="2171755"/>
    <lineage>
        <taxon>Bacteria</taxon>
        <taxon>Pseudomonadati</taxon>
        <taxon>Pseudomonadota</taxon>
        <taxon>Alphaproteobacteria</taxon>
        <taxon>Rhodobacterales</taxon>
        <taxon>Paracoccaceae</taxon>
        <taxon>Profundibacter</taxon>
    </lineage>
</organism>
<dbReference type="EMBL" id="CP032125">
    <property type="protein sequence ID" value="AXX99102.1"/>
    <property type="molecule type" value="Genomic_DNA"/>
</dbReference>
<dbReference type="InterPro" id="IPR012336">
    <property type="entry name" value="Thioredoxin-like_fold"/>
</dbReference>
<dbReference type="KEGG" id="pamo:BAR1_14875"/>
<dbReference type="Pfam" id="PF13462">
    <property type="entry name" value="Thioredoxin_4"/>
    <property type="match status" value="1"/>
</dbReference>
<accession>A0A347UJS4</accession>
<evidence type="ECO:0000259" key="1">
    <source>
        <dbReference type="Pfam" id="PF13462"/>
    </source>
</evidence>
<name>A0A347UJS4_9RHOB</name>
<evidence type="ECO:0000313" key="2">
    <source>
        <dbReference type="EMBL" id="AXX99102.1"/>
    </source>
</evidence>
<dbReference type="SUPFAM" id="SSF52833">
    <property type="entry name" value="Thioredoxin-like"/>
    <property type="match status" value="1"/>
</dbReference>
<sequence>MKRRVFIGTGALALAGGGAYWLNSNNALPGTTADAGFGAAMAETTDEIDTSSVVEMAMGDKDAPVTVVEYASFTCPHCATFHQNVLPGIKKNYIDTGKVRFIFREAYFDKYGLWASLMARCGGEMRYFGITDILMEDQKAWLGEGDPAAVVDNLRKVGLTAGMTNEQLDACFSDEDNVKTLVSWYQQNFTRDNMDSTPSFLIQGEKYSNMSYEDFSAALDAKLAEAE</sequence>
<evidence type="ECO:0000313" key="3">
    <source>
        <dbReference type="Proteomes" id="UP000261704"/>
    </source>
</evidence>
<dbReference type="Proteomes" id="UP000261704">
    <property type="component" value="Chromosome"/>
</dbReference>